<organism evidence="2 3">
    <name type="scientific">Dentiscutata erythropus</name>
    <dbReference type="NCBI Taxonomy" id="1348616"/>
    <lineage>
        <taxon>Eukaryota</taxon>
        <taxon>Fungi</taxon>
        <taxon>Fungi incertae sedis</taxon>
        <taxon>Mucoromycota</taxon>
        <taxon>Glomeromycotina</taxon>
        <taxon>Glomeromycetes</taxon>
        <taxon>Diversisporales</taxon>
        <taxon>Gigasporaceae</taxon>
        <taxon>Dentiscutata</taxon>
    </lineage>
</organism>
<feature type="non-terminal residue" evidence="2">
    <location>
        <position position="1"/>
    </location>
</feature>
<sequence>GKKNIEFTMVRESQDGCIIMVNTEIKQQTFQITKIYAPPRSEDRVRFFENWTPPIAEERICIIAVRKALKSLYESPAPQSNADQDHFQFKWIKSEWSLNKKKDIFWRLIHRALPLGYRLLHVDPNSLGDCPNCLKCPISRIIWETAYKALKTTEEDSISRTLDDIFKKHKTAIWVKIKFEINLLHRILGLKAAKSQLKEQLAEYEAKQKTEFQQQEIKELQELIKYMTAKGETECKLDTNTKAPIVLFDKAEK</sequence>
<comment type="caution">
    <text evidence="2">The sequence shown here is derived from an EMBL/GenBank/DDBJ whole genome shotgun (WGS) entry which is preliminary data.</text>
</comment>
<proteinExistence type="predicted"/>
<accession>A0A9N9JK29</accession>
<keyword evidence="3" id="KW-1185">Reference proteome</keyword>
<protein>
    <submittedName>
        <fullName evidence="2">28228_t:CDS:1</fullName>
    </submittedName>
</protein>
<name>A0A9N9JK29_9GLOM</name>
<dbReference type="Proteomes" id="UP000789405">
    <property type="component" value="Unassembled WGS sequence"/>
</dbReference>
<evidence type="ECO:0000313" key="2">
    <source>
        <dbReference type="EMBL" id="CAG8782501.1"/>
    </source>
</evidence>
<feature type="coiled-coil region" evidence="1">
    <location>
        <begin position="187"/>
        <end position="214"/>
    </location>
</feature>
<evidence type="ECO:0000313" key="3">
    <source>
        <dbReference type="Proteomes" id="UP000789405"/>
    </source>
</evidence>
<evidence type="ECO:0000256" key="1">
    <source>
        <dbReference type="SAM" id="Coils"/>
    </source>
</evidence>
<dbReference type="AlphaFoldDB" id="A0A9N9JK29"/>
<gene>
    <name evidence="2" type="ORF">DERYTH_LOCUS19821</name>
</gene>
<keyword evidence="1" id="KW-0175">Coiled coil</keyword>
<feature type="non-terminal residue" evidence="2">
    <location>
        <position position="253"/>
    </location>
</feature>
<reference evidence="2" key="1">
    <citation type="submission" date="2021-06" db="EMBL/GenBank/DDBJ databases">
        <authorList>
            <person name="Kallberg Y."/>
            <person name="Tangrot J."/>
            <person name="Rosling A."/>
        </authorList>
    </citation>
    <scope>NUCLEOTIDE SEQUENCE</scope>
    <source>
        <strain evidence="2">MA453B</strain>
    </source>
</reference>
<dbReference type="EMBL" id="CAJVPY010022341">
    <property type="protein sequence ID" value="CAG8782501.1"/>
    <property type="molecule type" value="Genomic_DNA"/>
</dbReference>